<comment type="caution">
    <text evidence="1">The sequence shown here is derived from an EMBL/GenBank/DDBJ whole genome shotgun (WGS) entry which is preliminary data.</text>
</comment>
<name>A0AAW2CAC4_9ROSI</name>
<dbReference type="AlphaFoldDB" id="A0AAW2CAC4"/>
<gene>
    <name evidence="1" type="ORF">SO802_024195</name>
</gene>
<proteinExistence type="predicted"/>
<dbReference type="Proteomes" id="UP001459277">
    <property type="component" value="Unassembled WGS sequence"/>
</dbReference>
<dbReference type="InterPro" id="IPR032675">
    <property type="entry name" value="LRR_dom_sf"/>
</dbReference>
<reference evidence="1 2" key="1">
    <citation type="submission" date="2024-01" db="EMBL/GenBank/DDBJ databases">
        <title>A telomere-to-telomere, gap-free genome of sweet tea (Lithocarpus litseifolius).</title>
        <authorList>
            <person name="Zhou J."/>
        </authorList>
    </citation>
    <scope>NUCLEOTIDE SEQUENCE [LARGE SCALE GENOMIC DNA]</scope>
    <source>
        <strain evidence="1">Zhou-2022a</strain>
        <tissue evidence="1">Leaf</tissue>
    </source>
</reference>
<keyword evidence="2" id="KW-1185">Reference proteome</keyword>
<accession>A0AAW2CAC4</accession>
<organism evidence="1 2">
    <name type="scientific">Lithocarpus litseifolius</name>
    <dbReference type="NCBI Taxonomy" id="425828"/>
    <lineage>
        <taxon>Eukaryota</taxon>
        <taxon>Viridiplantae</taxon>
        <taxon>Streptophyta</taxon>
        <taxon>Embryophyta</taxon>
        <taxon>Tracheophyta</taxon>
        <taxon>Spermatophyta</taxon>
        <taxon>Magnoliopsida</taxon>
        <taxon>eudicotyledons</taxon>
        <taxon>Gunneridae</taxon>
        <taxon>Pentapetalae</taxon>
        <taxon>rosids</taxon>
        <taxon>fabids</taxon>
        <taxon>Fagales</taxon>
        <taxon>Fagaceae</taxon>
        <taxon>Lithocarpus</taxon>
    </lineage>
</organism>
<dbReference type="SUPFAM" id="SSF52058">
    <property type="entry name" value="L domain-like"/>
    <property type="match status" value="1"/>
</dbReference>
<sequence>LTGLCFLNLSQIHLMGKIPKIAGNMILLEFFDLSIENLFGEVSWGISTLPILKAMELHLPKIAQKQWEKMRMTLPGYVMYRYEN</sequence>
<dbReference type="Gene3D" id="3.80.10.10">
    <property type="entry name" value="Ribonuclease Inhibitor"/>
    <property type="match status" value="1"/>
</dbReference>
<protein>
    <submittedName>
        <fullName evidence="1">Uncharacterized protein</fullName>
    </submittedName>
</protein>
<evidence type="ECO:0000313" key="2">
    <source>
        <dbReference type="Proteomes" id="UP001459277"/>
    </source>
</evidence>
<feature type="non-terminal residue" evidence="1">
    <location>
        <position position="1"/>
    </location>
</feature>
<evidence type="ECO:0000313" key="1">
    <source>
        <dbReference type="EMBL" id="KAK9994492.1"/>
    </source>
</evidence>
<dbReference type="EMBL" id="JAZDWU010000008">
    <property type="protein sequence ID" value="KAK9994492.1"/>
    <property type="molecule type" value="Genomic_DNA"/>
</dbReference>